<feature type="non-terminal residue" evidence="2">
    <location>
        <position position="70"/>
    </location>
</feature>
<evidence type="ECO:0000313" key="3">
    <source>
        <dbReference type="Proteomes" id="UP000265520"/>
    </source>
</evidence>
<sequence length="70" mass="7766">GYALGEDTCLFEDDRDSEASHANYDAGQDDPEVRRHVDALVEQFAEGLEDEDDYGSQDNSQPSNNRAADE</sequence>
<organism evidence="2 3">
    <name type="scientific">Trifolium medium</name>
    <dbReference type="NCBI Taxonomy" id="97028"/>
    <lineage>
        <taxon>Eukaryota</taxon>
        <taxon>Viridiplantae</taxon>
        <taxon>Streptophyta</taxon>
        <taxon>Embryophyta</taxon>
        <taxon>Tracheophyta</taxon>
        <taxon>Spermatophyta</taxon>
        <taxon>Magnoliopsida</taxon>
        <taxon>eudicotyledons</taxon>
        <taxon>Gunneridae</taxon>
        <taxon>Pentapetalae</taxon>
        <taxon>rosids</taxon>
        <taxon>fabids</taxon>
        <taxon>Fabales</taxon>
        <taxon>Fabaceae</taxon>
        <taxon>Papilionoideae</taxon>
        <taxon>50 kb inversion clade</taxon>
        <taxon>NPAAA clade</taxon>
        <taxon>Hologalegina</taxon>
        <taxon>IRL clade</taxon>
        <taxon>Trifolieae</taxon>
        <taxon>Trifolium</taxon>
    </lineage>
</organism>
<feature type="region of interest" description="Disordered" evidence="1">
    <location>
        <begin position="1"/>
        <end position="32"/>
    </location>
</feature>
<proteinExistence type="predicted"/>
<feature type="non-terminal residue" evidence="2">
    <location>
        <position position="1"/>
    </location>
</feature>
<feature type="region of interest" description="Disordered" evidence="1">
    <location>
        <begin position="46"/>
        <end position="70"/>
    </location>
</feature>
<keyword evidence="3" id="KW-1185">Reference proteome</keyword>
<feature type="compositionally biased region" description="Polar residues" evidence="1">
    <location>
        <begin position="56"/>
        <end position="70"/>
    </location>
</feature>
<dbReference type="Proteomes" id="UP000265520">
    <property type="component" value="Unassembled WGS sequence"/>
</dbReference>
<reference evidence="2 3" key="1">
    <citation type="journal article" date="2018" name="Front. Plant Sci.">
        <title>Red Clover (Trifolium pratense) and Zigzag Clover (T. medium) - A Picture of Genomic Similarities and Differences.</title>
        <authorList>
            <person name="Dluhosova J."/>
            <person name="Istvanek J."/>
            <person name="Nedelnik J."/>
            <person name="Repkova J."/>
        </authorList>
    </citation>
    <scope>NUCLEOTIDE SEQUENCE [LARGE SCALE GENOMIC DNA]</scope>
    <source>
        <strain evidence="3">cv. 10/8</strain>
        <tissue evidence="2">Leaf</tissue>
    </source>
</reference>
<evidence type="ECO:0000313" key="2">
    <source>
        <dbReference type="EMBL" id="MCI66397.1"/>
    </source>
</evidence>
<dbReference type="EMBL" id="LXQA010694694">
    <property type="protein sequence ID" value="MCI66397.1"/>
    <property type="molecule type" value="Genomic_DNA"/>
</dbReference>
<accession>A0A392U0T1</accession>
<dbReference type="AlphaFoldDB" id="A0A392U0T1"/>
<name>A0A392U0T1_9FABA</name>
<protein>
    <submittedName>
        <fullName evidence="2">Uncharacterized protein</fullName>
    </submittedName>
</protein>
<evidence type="ECO:0000256" key="1">
    <source>
        <dbReference type="SAM" id="MobiDB-lite"/>
    </source>
</evidence>
<comment type="caution">
    <text evidence="2">The sequence shown here is derived from an EMBL/GenBank/DDBJ whole genome shotgun (WGS) entry which is preliminary data.</text>
</comment>